<dbReference type="Proteomes" id="UP000515563">
    <property type="component" value="Chromosome"/>
</dbReference>
<dbReference type="InterPro" id="IPR046802">
    <property type="entry name" value="OpcA_G6PD_C"/>
</dbReference>
<evidence type="ECO:0000259" key="2">
    <source>
        <dbReference type="Pfam" id="PF10128"/>
    </source>
</evidence>
<dbReference type="RefSeq" id="WP_185445951.1">
    <property type="nucleotide sequence ID" value="NZ_CP043661.1"/>
</dbReference>
<gene>
    <name evidence="4" type="ORF">F1D05_03350</name>
</gene>
<evidence type="ECO:0000313" key="5">
    <source>
        <dbReference type="Proteomes" id="UP000515563"/>
    </source>
</evidence>
<dbReference type="PANTHER" id="PTHR38658">
    <property type="entry name" value="OXPP CYCLE PROTEIN OPCA-RELATED"/>
    <property type="match status" value="1"/>
</dbReference>
<dbReference type="KEGG" id="kqi:F1D05_03350"/>
<accession>A0A7G6WT06</accession>
<sequence>MIIDLTDTTSSGIASALLKARRNAGSPAMGMVGTIVVVVDEASHHDAMKAANEAGREHPSRVLVAILRPGRGTGGLDAEVRVGEGIPGEAVLLRLHGELAKVPESVITPLLLPDSPVIVWWPGGGPKVPNEDPLGSLGRRRVTDAAATRRGSVDFNVRAEGYAPGDTDFAWSRLTPWRALMAAALDQFPTKVTGAEVVSAKGNASADLMAAWLHCRLGVPVEQRNSRGPGITAVRMFTPAGPISLTRPDGSVATFSIPGQPDRPVALKRRNTSELLSEELRRLDPDDVYAQTLACMVKREKMPASAKVVSDVDRRSTQTAAEKAAARTSNVTGKAASPSLEAKASGRGRKAAATKKAAAKKPAAKKTVAKKASAAAKSARKSVATKKAPARKTTAKKVAGRS</sequence>
<keyword evidence="5" id="KW-1185">Reference proteome</keyword>
<dbReference type="AlphaFoldDB" id="A0A7G6WT06"/>
<feature type="region of interest" description="Disordered" evidence="1">
    <location>
        <begin position="304"/>
        <end position="402"/>
    </location>
</feature>
<dbReference type="EMBL" id="CP043661">
    <property type="protein sequence ID" value="QNE17121.1"/>
    <property type="molecule type" value="Genomic_DNA"/>
</dbReference>
<dbReference type="InterPro" id="IPR046801">
    <property type="entry name" value="OpcA_G6PD_N"/>
</dbReference>
<name>A0A7G6WT06_9ACTN</name>
<organism evidence="4 5">
    <name type="scientific">Kribbella qitaiheensis</name>
    <dbReference type="NCBI Taxonomy" id="1544730"/>
    <lineage>
        <taxon>Bacteria</taxon>
        <taxon>Bacillati</taxon>
        <taxon>Actinomycetota</taxon>
        <taxon>Actinomycetes</taxon>
        <taxon>Propionibacteriales</taxon>
        <taxon>Kribbellaceae</taxon>
        <taxon>Kribbella</taxon>
    </lineage>
</organism>
<dbReference type="Pfam" id="PF20171">
    <property type="entry name" value="OpcA_G6PD_C"/>
    <property type="match status" value="1"/>
</dbReference>
<dbReference type="PANTHER" id="PTHR38658:SF1">
    <property type="entry name" value="OXPP CYCLE PROTEIN OPCA-RELATED"/>
    <property type="match status" value="1"/>
</dbReference>
<evidence type="ECO:0000259" key="3">
    <source>
        <dbReference type="Pfam" id="PF20171"/>
    </source>
</evidence>
<evidence type="ECO:0000313" key="4">
    <source>
        <dbReference type="EMBL" id="QNE17121.1"/>
    </source>
</evidence>
<feature type="domain" description="Glucose-6-phosphate dehydrogenase assembly protein OpcA C-terminal" evidence="3">
    <location>
        <begin position="164"/>
        <end position="293"/>
    </location>
</feature>
<dbReference type="InterPro" id="IPR004555">
    <property type="entry name" value="G6PDH_assembly_OpcA"/>
</dbReference>
<feature type="compositionally biased region" description="Basic residues" evidence="1">
    <location>
        <begin position="378"/>
        <end position="402"/>
    </location>
</feature>
<proteinExistence type="predicted"/>
<feature type="domain" description="Glucose-6-phosphate dehydrogenase assembly protein OpcA N-terminal" evidence="2">
    <location>
        <begin position="51"/>
        <end position="155"/>
    </location>
</feature>
<feature type="compositionally biased region" description="Basic residues" evidence="1">
    <location>
        <begin position="346"/>
        <end position="369"/>
    </location>
</feature>
<reference evidence="4 5" key="2">
    <citation type="journal article" date="2020" name="Microbiol. Resour. Announc.">
        <title>Antarctic desert soil bacteria exhibit high novel natural product potential, evaluated through long-read genome sequencing and comparative genomics.</title>
        <authorList>
            <person name="Benaud N."/>
            <person name="Edwards R.J."/>
            <person name="Amos T.G."/>
            <person name="D'Agostino P.M."/>
            <person name="Gutierrez-Chavez C."/>
            <person name="Montgomery K."/>
            <person name="Nicetic I."/>
            <person name="Ferrari B.C."/>
        </authorList>
    </citation>
    <scope>NUCLEOTIDE SEQUENCE [LARGE SCALE GENOMIC DNA]</scope>
    <source>
        <strain evidence="4 5">SPB151</strain>
    </source>
</reference>
<dbReference type="Pfam" id="PF10128">
    <property type="entry name" value="OpcA_G6PD_assem"/>
    <property type="match status" value="1"/>
</dbReference>
<protein>
    <submittedName>
        <fullName evidence="4">Glucose-6-phosphate dehydrogenase assembly protein OpcA</fullName>
    </submittedName>
</protein>
<reference evidence="5" key="1">
    <citation type="submission" date="2019-09" db="EMBL/GenBank/DDBJ databases">
        <title>Antimicrobial potential of Antarctic Bacteria.</title>
        <authorList>
            <person name="Benaud N."/>
            <person name="Edwards R.J."/>
            <person name="Ferrari B.C."/>
        </authorList>
    </citation>
    <scope>NUCLEOTIDE SEQUENCE [LARGE SCALE GENOMIC DNA]</scope>
    <source>
        <strain evidence="5">SPB151</strain>
    </source>
</reference>
<evidence type="ECO:0000256" key="1">
    <source>
        <dbReference type="SAM" id="MobiDB-lite"/>
    </source>
</evidence>